<name>A0A9D4ZW21_PEA</name>
<evidence type="ECO:0000313" key="9">
    <source>
        <dbReference type="Proteomes" id="UP001058974"/>
    </source>
</evidence>
<sequence length="157" mass="17152">THSSIIKPLPHHSNFTHHSPLTQSPSHFSTKYFLETMALGRGSALVLLVCFFVLNSDFAHAVTYTVGGNGGWTFNTVSWPQGKRFKAGDTLVFNYSPGAHNVVAVNKAAYDKCSTPRGAKVFRSGKDQIRLARGQNYFICNYNGHCQSGMKIAVTAA</sequence>
<comment type="caution">
    <text evidence="8">The sequence shown here is derived from an EMBL/GenBank/DDBJ whole genome shotgun (WGS) entry which is preliminary data.</text>
</comment>
<evidence type="ECO:0000259" key="7">
    <source>
        <dbReference type="PROSITE" id="PS51485"/>
    </source>
</evidence>
<dbReference type="Gramene" id="Psat07G0159000-T1">
    <property type="protein sequence ID" value="KAI5384638.1"/>
    <property type="gene ID" value="KIW84_071590"/>
</dbReference>
<dbReference type="PANTHER" id="PTHR33021">
    <property type="entry name" value="BLUE COPPER PROTEIN"/>
    <property type="match status" value="1"/>
</dbReference>
<dbReference type="PROSITE" id="PS51485">
    <property type="entry name" value="PHYTOCYANIN"/>
    <property type="match status" value="1"/>
</dbReference>
<feature type="region of interest" description="Disordered" evidence="6">
    <location>
        <begin position="1"/>
        <end position="22"/>
    </location>
</feature>
<dbReference type="SUPFAM" id="SSF49503">
    <property type="entry name" value="Cupredoxins"/>
    <property type="match status" value="1"/>
</dbReference>
<keyword evidence="3" id="KW-1015">Disulfide bond</keyword>
<dbReference type="Proteomes" id="UP001058974">
    <property type="component" value="Chromosome 7"/>
</dbReference>
<dbReference type="Gene3D" id="2.60.40.420">
    <property type="entry name" value="Cupredoxins - blue copper proteins"/>
    <property type="match status" value="1"/>
</dbReference>
<dbReference type="PANTHER" id="PTHR33021:SF515">
    <property type="entry name" value="BASIC BLUE-LIKE PROTEIN"/>
    <property type="match status" value="1"/>
</dbReference>
<evidence type="ECO:0000313" key="8">
    <source>
        <dbReference type="EMBL" id="KAI5384638.1"/>
    </source>
</evidence>
<dbReference type="InterPro" id="IPR039391">
    <property type="entry name" value="Phytocyanin-like"/>
</dbReference>
<organism evidence="8 9">
    <name type="scientific">Pisum sativum</name>
    <name type="common">Garden pea</name>
    <name type="synonym">Lathyrus oleraceus</name>
    <dbReference type="NCBI Taxonomy" id="3888"/>
    <lineage>
        <taxon>Eukaryota</taxon>
        <taxon>Viridiplantae</taxon>
        <taxon>Streptophyta</taxon>
        <taxon>Embryophyta</taxon>
        <taxon>Tracheophyta</taxon>
        <taxon>Spermatophyta</taxon>
        <taxon>Magnoliopsida</taxon>
        <taxon>eudicotyledons</taxon>
        <taxon>Gunneridae</taxon>
        <taxon>Pentapetalae</taxon>
        <taxon>rosids</taxon>
        <taxon>fabids</taxon>
        <taxon>Fabales</taxon>
        <taxon>Fabaceae</taxon>
        <taxon>Papilionoideae</taxon>
        <taxon>50 kb inversion clade</taxon>
        <taxon>NPAAA clade</taxon>
        <taxon>Hologalegina</taxon>
        <taxon>IRL clade</taxon>
        <taxon>Fabeae</taxon>
        <taxon>Lathyrus</taxon>
    </lineage>
</organism>
<evidence type="ECO:0000256" key="3">
    <source>
        <dbReference type="ARBA" id="ARBA00023157"/>
    </source>
</evidence>
<dbReference type="GO" id="GO:0005886">
    <property type="term" value="C:plasma membrane"/>
    <property type="evidence" value="ECO:0007669"/>
    <property type="project" value="TreeGrafter"/>
</dbReference>
<dbReference type="CDD" id="cd11013">
    <property type="entry name" value="Plantacyanin"/>
    <property type="match status" value="1"/>
</dbReference>
<protein>
    <recommendedName>
        <fullName evidence="4">Basic blue protein</fullName>
    </recommendedName>
    <alternativeName>
        <fullName evidence="5">Plantacyanin</fullName>
    </alternativeName>
</protein>
<evidence type="ECO:0000256" key="4">
    <source>
        <dbReference type="ARBA" id="ARBA00071970"/>
    </source>
</evidence>
<keyword evidence="2" id="KW-0186">Copper</keyword>
<dbReference type="InterPro" id="IPR041844">
    <property type="entry name" value="Plantacyanin"/>
</dbReference>
<keyword evidence="9" id="KW-1185">Reference proteome</keyword>
<evidence type="ECO:0000256" key="2">
    <source>
        <dbReference type="ARBA" id="ARBA00023008"/>
    </source>
</evidence>
<feature type="domain" description="Phytocyanin" evidence="7">
    <location>
        <begin position="62"/>
        <end position="157"/>
    </location>
</feature>
<keyword evidence="1" id="KW-0479">Metal-binding</keyword>
<dbReference type="FunFam" id="2.60.40.420:FF:000013">
    <property type="entry name" value="basic blue protein-like"/>
    <property type="match status" value="1"/>
</dbReference>
<feature type="non-terminal residue" evidence="8">
    <location>
        <position position="1"/>
    </location>
</feature>
<dbReference type="InterPro" id="IPR003245">
    <property type="entry name" value="Phytocyanin_dom"/>
</dbReference>
<reference evidence="8 9" key="1">
    <citation type="journal article" date="2022" name="Nat. Genet.">
        <title>Improved pea reference genome and pan-genome highlight genomic features and evolutionary characteristics.</title>
        <authorList>
            <person name="Yang T."/>
            <person name="Liu R."/>
            <person name="Luo Y."/>
            <person name="Hu S."/>
            <person name="Wang D."/>
            <person name="Wang C."/>
            <person name="Pandey M.K."/>
            <person name="Ge S."/>
            <person name="Xu Q."/>
            <person name="Li N."/>
            <person name="Li G."/>
            <person name="Huang Y."/>
            <person name="Saxena R.K."/>
            <person name="Ji Y."/>
            <person name="Li M."/>
            <person name="Yan X."/>
            <person name="He Y."/>
            <person name="Liu Y."/>
            <person name="Wang X."/>
            <person name="Xiang C."/>
            <person name="Varshney R.K."/>
            <person name="Ding H."/>
            <person name="Gao S."/>
            <person name="Zong X."/>
        </authorList>
    </citation>
    <scope>NUCLEOTIDE SEQUENCE [LARGE SCALE GENOMIC DNA]</scope>
    <source>
        <strain evidence="8 9">cv. Zhongwan 6</strain>
    </source>
</reference>
<evidence type="ECO:0000256" key="6">
    <source>
        <dbReference type="SAM" id="MobiDB-lite"/>
    </source>
</evidence>
<gene>
    <name evidence="8" type="ORF">KIW84_071590</name>
</gene>
<evidence type="ECO:0000256" key="1">
    <source>
        <dbReference type="ARBA" id="ARBA00022723"/>
    </source>
</evidence>
<dbReference type="GO" id="GO:0009055">
    <property type="term" value="F:electron transfer activity"/>
    <property type="evidence" value="ECO:0007669"/>
    <property type="project" value="InterPro"/>
</dbReference>
<dbReference type="Pfam" id="PF02298">
    <property type="entry name" value="Cu_bind_like"/>
    <property type="match status" value="1"/>
</dbReference>
<dbReference type="AlphaFoldDB" id="A0A9D4ZW21"/>
<dbReference type="GO" id="GO:0046872">
    <property type="term" value="F:metal ion binding"/>
    <property type="evidence" value="ECO:0007669"/>
    <property type="project" value="UniProtKB-KW"/>
</dbReference>
<proteinExistence type="predicted"/>
<dbReference type="EMBL" id="JAMSHJ010000007">
    <property type="protein sequence ID" value="KAI5384638.1"/>
    <property type="molecule type" value="Genomic_DNA"/>
</dbReference>
<accession>A0A9D4ZW21</accession>
<dbReference type="InterPro" id="IPR008972">
    <property type="entry name" value="Cupredoxin"/>
</dbReference>
<evidence type="ECO:0000256" key="5">
    <source>
        <dbReference type="ARBA" id="ARBA00082491"/>
    </source>
</evidence>